<evidence type="ECO:0000256" key="1">
    <source>
        <dbReference type="SAM" id="Coils"/>
    </source>
</evidence>
<keyword evidence="3" id="KW-0812">Transmembrane</keyword>
<name>A0A9W5TBP0_BABOV</name>
<dbReference type="GO" id="GO:0008168">
    <property type="term" value="F:methyltransferase activity"/>
    <property type="evidence" value="ECO:0007669"/>
    <property type="project" value="UniProtKB-KW"/>
</dbReference>
<feature type="chain" id="PRO_5040748488" evidence="4">
    <location>
        <begin position="23"/>
        <end position="173"/>
    </location>
</feature>
<evidence type="ECO:0000313" key="6">
    <source>
        <dbReference type="Proteomes" id="UP001057455"/>
    </source>
</evidence>
<keyword evidence="1" id="KW-0175">Coiled coil</keyword>
<feature type="coiled-coil region" evidence="1">
    <location>
        <begin position="135"/>
        <end position="162"/>
    </location>
</feature>
<gene>
    <name evidence="5" type="ORF">BaOVIS_018150</name>
</gene>
<evidence type="ECO:0000256" key="2">
    <source>
        <dbReference type="SAM" id="MobiDB-lite"/>
    </source>
</evidence>
<dbReference type="GO" id="GO:0032259">
    <property type="term" value="P:methylation"/>
    <property type="evidence" value="ECO:0007669"/>
    <property type="project" value="UniProtKB-KW"/>
</dbReference>
<sequence length="173" mass="18882">MEVLRGLIFGAAILALSSAASGRHVHRRPHHGGQTLSNHSHNSKKDLVDKKSLSGDISPVKLDSTVSPVVTDDATKAVAAVEDSPSVATEDIIRGRASLDFIQSGDYAQIQPKKSLIGAIIIFAFYFVATMVYNYIRKVAEKDRVEEALRRYEEEKEHYIETGETVDVSGTGV</sequence>
<feature type="transmembrane region" description="Helical" evidence="3">
    <location>
        <begin position="116"/>
        <end position="136"/>
    </location>
</feature>
<keyword evidence="4" id="KW-0732">Signal</keyword>
<keyword evidence="5" id="KW-0489">Methyltransferase</keyword>
<protein>
    <submittedName>
        <fullName evidence="5">Ribosomal protein RNA small subunit methyltransferase H</fullName>
    </submittedName>
</protein>
<reference evidence="5" key="1">
    <citation type="submission" date="2019-12" db="EMBL/GenBank/DDBJ databases">
        <title>Genome sequence of Babesia ovis.</title>
        <authorList>
            <person name="Yamagishi J."/>
            <person name="Sevinc F."/>
            <person name="Xuan X."/>
        </authorList>
    </citation>
    <scope>NUCLEOTIDE SEQUENCE</scope>
    <source>
        <strain evidence="5">Selcuk</strain>
    </source>
</reference>
<evidence type="ECO:0000313" key="5">
    <source>
        <dbReference type="EMBL" id="GFE54411.1"/>
    </source>
</evidence>
<evidence type="ECO:0000256" key="3">
    <source>
        <dbReference type="SAM" id="Phobius"/>
    </source>
</evidence>
<evidence type="ECO:0000256" key="4">
    <source>
        <dbReference type="SAM" id="SignalP"/>
    </source>
</evidence>
<keyword evidence="6" id="KW-1185">Reference proteome</keyword>
<keyword evidence="5" id="KW-0808">Transferase</keyword>
<dbReference type="OrthoDB" id="366423at2759"/>
<dbReference type="AlphaFoldDB" id="A0A9W5TBP0"/>
<keyword evidence="5" id="KW-0687">Ribonucleoprotein</keyword>
<dbReference type="EMBL" id="BLIY01000016">
    <property type="protein sequence ID" value="GFE54411.1"/>
    <property type="molecule type" value="Genomic_DNA"/>
</dbReference>
<feature type="region of interest" description="Disordered" evidence="2">
    <location>
        <begin position="24"/>
        <end position="47"/>
    </location>
</feature>
<feature type="signal peptide" evidence="4">
    <location>
        <begin position="1"/>
        <end position="22"/>
    </location>
</feature>
<proteinExistence type="predicted"/>
<dbReference type="Proteomes" id="UP001057455">
    <property type="component" value="Unassembled WGS sequence"/>
</dbReference>
<organism evidence="5 6">
    <name type="scientific">Babesia ovis</name>
    <dbReference type="NCBI Taxonomy" id="5869"/>
    <lineage>
        <taxon>Eukaryota</taxon>
        <taxon>Sar</taxon>
        <taxon>Alveolata</taxon>
        <taxon>Apicomplexa</taxon>
        <taxon>Aconoidasida</taxon>
        <taxon>Piroplasmida</taxon>
        <taxon>Babesiidae</taxon>
        <taxon>Babesia</taxon>
    </lineage>
</organism>
<comment type="caution">
    <text evidence="5">The sequence shown here is derived from an EMBL/GenBank/DDBJ whole genome shotgun (WGS) entry which is preliminary data.</text>
</comment>
<accession>A0A9W5TBP0</accession>
<keyword evidence="3" id="KW-0472">Membrane</keyword>
<keyword evidence="3" id="KW-1133">Transmembrane helix</keyword>
<keyword evidence="5" id="KW-0689">Ribosomal protein</keyword>
<dbReference type="GO" id="GO:0005840">
    <property type="term" value="C:ribosome"/>
    <property type="evidence" value="ECO:0007669"/>
    <property type="project" value="UniProtKB-KW"/>
</dbReference>